<feature type="domain" description="UvrC family homology region profile" evidence="2">
    <location>
        <begin position="273"/>
        <end position="378"/>
    </location>
</feature>
<accession>A0A1F8DIP2</accession>
<dbReference type="InterPro" id="IPR000305">
    <property type="entry name" value="GIY-YIG_endonuc"/>
</dbReference>
<dbReference type="EMBL" id="MGIL01000009">
    <property type="protein sequence ID" value="OGM88477.1"/>
    <property type="molecule type" value="Genomic_DNA"/>
</dbReference>
<dbReference type="InterPro" id="IPR038476">
    <property type="entry name" value="UvrC_RNase_H_dom_sf"/>
</dbReference>
<dbReference type="Gene3D" id="3.30.420.340">
    <property type="entry name" value="UvrC, RNAse H endonuclease domain"/>
    <property type="match status" value="1"/>
</dbReference>
<dbReference type="GO" id="GO:0009381">
    <property type="term" value="F:excinuclease ABC activity"/>
    <property type="evidence" value="ECO:0007669"/>
    <property type="project" value="InterPro"/>
</dbReference>
<organism evidence="3 4">
    <name type="scientific">Candidatus Woesebacteria bacterium RIFOXYD1_FULL_43_18</name>
    <dbReference type="NCBI Taxonomy" id="1802551"/>
    <lineage>
        <taxon>Bacteria</taxon>
        <taxon>Candidatus Woeseibacteriota</taxon>
    </lineage>
</organism>
<dbReference type="SUPFAM" id="SSF82771">
    <property type="entry name" value="GIY-YIG endonuclease"/>
    <property type="match status" value="1"/>
</dbReference>
<feature type="domain" description="GIY-YIG" evidence="1">
    <location>
        <begin position="23"/>
        <end position="99"/>
    </location>
</feature>
<dbReference type="GO" id="GO:0006289">
    <property type="term" value="P:nucleotide-excision repair"/>
    <property type="evidence" value="ECO:0007669"/>
    <property type="project" value="InterPro"/>
</dbReference>
<evidence type="ECO:0008006" key="5">
    <source>
        <dbReference type="Google" id="ProtNLM"/>
    </source>
</evidence>
<dbReference type="AlphaFoldDB" id="A0A1F8DIP2"/>
<evidence type="ECO:0000313" key="4">
    <source>
        <dbReference type="Proteomes" id="UP000177596"/>
    </source>
</evidence>
<gene>
    <name evidence="3" type="ORF">A2573_01405</name>
</gene>
<dbReference type="InterPro" id="IPR035901">
    <property type="entry name" value="GIY-YIG_endonuc_sf"/>
</dbReference>
<protein>
    <recommendedName>
        <fullName evidence="5">Excinuclease ABC subunit C</fullName>
    </recommendedName>
</protein>
<dbReference type="Gene3D" id="3.40.1440.10">
    <property type="entry name" value="GIY-YIG endonuclease"/>
    <property type="match status" value="1"/>
</dbReference>
<evidence type="ECO:0000259" key="1">
    <source>
        <dbReference type="PROSITE" id="PS50164"/>
    </source>
</evidence>
<evidence type="ECO:0000259" key="2">
    <source>
        <dbReference type="PROSITE" id="PS50165"/>
    </source>
</evidence>
<name>A0A1F8DIP2_9BACT</name>
<dbReference type="GO" id="GO:0009380">
    <property type="term" value="C:excinuclease repair complex"/>
    <property type="evidence" value="ECO:0007669"/>
    <property type="project" value="TreeGrafter"/>
</dbReference>
<dbReference type="Pfam" id="PF01541">
    <property type="entry name" value="GIY-YIG"/>
    <property type="match status" value="1"/>
</dbReference>
<sequence length="442" mass="51599">MENFLKKLPKIKLTPEAYRKIPESAGIYVFFNTGSPIYIGKAINLKRRVSSYFDIHLGQKTARMMKDATELSFVRVDSELEALLLEARLIRQFMPKYNIAAKDDKHPLYIQITKEKYPRIITARKTSEYQKNLAFYGPFPSARNVRSVLGMLRRIFPYSDHKLGRRRCLYSHLGLCNPCPNLISVMKNEKSRKDEERKYYGHIRKIKSILDGNISKLKRSLVKSMKIASARQEYEIAGEIRNQIHRIEYITRPQMPTEFYMENPNLYEDTKVRELKELKKFLAKGKLKVRKLERIECFDVAHLGGTHPTASMVTFIRGEADKNYYRHFRIRQKRGNSDIDSLKEVMSRRLKHVEDWGIPDLIIVDGGVAQVRAFTSILESQKTYVPVIGIAKNPDRLIIGDQKFNIQGTGLNLVLKIRDEAHRFARRYHHKLISRSLINRNL</sequence>
<dbReference type="Proteomes" id="UP000177596">
    <property type="component" value="Unassembled WGS sequence"/>
</dbReference>
<dbReference type="SMART" id="SM00465">
    <property type="entry name" value="GIYc"/>
    <property type="match status" value="1"/>
</dbReference>
<reference evidence="3 4" key="1">
    <citation type="journal article" date="2016" name="Nat. Commun.">
        <title>Thousands of microbial genomes shed light on interconnected biogeochemical processes in an aquifer system.</title>
        <authorList>
            <person name="Anantharaman K."/>
            <person name="Brown C.T."/>
            <person name="Hug L.A."/>
            <person name="Sharon I."/>
            <person name="Castelle C.J."/>
            <person name="Probst A.J."/>
            <person name="Thomas B.C."/>
            <person name="Singh A."/>
            <person name="Wilkins M.J."/>
            <person name="Karaoz U."/>
            <person name="Brodie E.L."/>
            <person name="Williams K.H."/>
            <person name="Hubbard S.S."/>
            <person name="Banfield J.F."/>
        </authorList>
    </citation>
    <scope>NUCLEOTIDE SEQUENCE [LARGE SCALE GENOMIC DNA]</scope>
</reference>
<proteinExistence type="predicted"/>
<evidence type="ECO:0000313" key="3">
    <source>
        <dbReference type="EMBL" id="OGM88477.1"/>
    </source>
</evidence>
<dbReference type="Pfam" id="PF08459">
    <property type="entry name" value="UvrC_RNaseH_dom"/>
    <property type="match status" value="1"/>
</dbReference>
<dbReference type="CDD" id="cd10434">
    <property type="entry name" value="GIY-YIG_UvrC_Cho"/>
    <property type="match status" value="1"/>
</dbReference>
<dbReference type="InterPro" id="IPR047296">
    <property type="entry name" value="GIY-YIG_UvrC_Cho"/>
</dbReference>
<dbReference type="PROSITE" id="PS50165">
    <property type="entry name" value="UVRC"/>
    <property type="match status" value="1"/>
</dbReference>
<dbReference type="PANTHER" id="PTHR30562:SF1">
    <property type="entry name" value="UVRABC SYSTEM PROTEIN C"/>
    <property type="match status" value="1"/>
</dbReference>
<comment type="caution">
    <text evidence="3">The sequence shown here is derived from an EMBL/GenBank/DDBJ whole genome shotgun (WGS) entry which is preliminary data.</text>
</comment>
<dbReference type="InterPro" id="IPR050066">
    <property type="entry name" value="UvrABC_protein_C"/>
</dbReference>
<dbReference type="InterPro" id="IPR036876">
    <property type="entry name" value="UVR_dom_sf"/>
</dbReference>
<dbReference type="SUPFAM" id="SSF46600">
    <property type="entry name" value="C-terminal UvrC-binding domain of UvrB"/>
    <property type="match status" value="1"/>
</dbReference>
<dbReference type="Pfam" id="PF02151">
    <property type="entry name" value="UVR"/>
    <property type="match status" value="1"/>
</dbReference>
<dbReference type="PANTHER" id="PTHR30562">
    <property type="entry name" value="UVRC/OXIDOREDUCTASE"/>
    <property type="match status" value="1"/>
</dbReference>
<dbReference type="InterPro" id="IPR001162">
    <property type="entry name" value="UvrC_RNase_H_dom"/>
</dbReference>
<dbReference type="InterPro" id="IPR001943">
    <property type="entry name" value="UVR_dom"/>
</dbReference>
<dbReference type="PROSITE" id="PS50164">
    <property type="entry name" value="GIY_YIG"/>
    <property type="match status" value="1"/>
</dbReference>